<dbReference type="RefSeq" id="WP_074716632.1">
    <property type="nucleotide sequence ID" value="NZ_FNWV01000005.1"/>
</dbReference>
<dbReference type="PANTHER" id="PTHR43133">
    <property type="entry name" value="RNA POLYMERASE ECF-TYPE SIGMA FACTO"/>
    <property type="match status" value="1"/>
</dbReference>
<dbReference type="SUPFAM" id="SSF88946">
    <property type="entry name" value="Sigma2 domain of RNA polymerase sigma factors"/>
    <property type="match status" value="1"/>
</dbReference>
<keyword evidence="5" id="KW-0804">Transcription</keyword>
<dbReference type="OrthoDB" id="1706725at2"/>
<dbReference type="AlphaFoldDB" id="A0A1H6JTL6"/>
<dbReference type="InterPro" id="IPR014284">
    <property type="entry name" value="RNA_pol_sigma-70_dom"/>
</dbReference>
<dbReference type="GO" id="GO:0003677">
    <property type="term" value="F:DNA binding"/>
    <property type="evidence" value="ECO:0007669"/>
    <property type="project" value="UniProtKB-KW"/>
</dbReference>
<sequence length="184" mass="21755">MDNGASSYRRFLDGDKNALIDIIEDYRRGLVLFINSITGDFCLAEEIAEETFLKLYVDRPKFSGKSSFRSWLYSIGRNTAVDHIRKASKLDEVPVDDFYEVADREDIEQDYIKNEDKKQLLRALEKLNDDYRQVLYLIYFENFSNTETAKIMGRSERQIRNLLYRSKESLRNILEKEGFRYEGI</sequence>
<proteinExistence type="inferred from homology"/>
<dbReference type="InterPro" id="IPR013249">
    <property type="entry name" value="RNA_pol_sigma70_r4_t2"/>
</dbReference>
<evidence type="ECO:0000256" key="5">
    <source>
        <dbReference type="ARBA" id="ARBA00023163"/>
    </source>
</evidence>
<evidence type="ECO:0000256" key="2">
    <source>
        <dbReference type="ARBA" id="ARBA00023015"/>
    </source>
</evidence>
<dbReference type="GO" id="GO:0006352">
    <property type="term" value="P:DNA-templated transcription initiation"/>
    <property type="evidence" value="ECO:0007669"/>
    <property type="project" value="InterPro"/>
</dbReference>
<organism evidence="8 9">
    <name type="scientific">Ruminococcus flavefaciens</name>
    <dbReference type="NCBI Taxonomy" id="1265"/>
    <lineage>
        <taxon>Bacteria</taxon>
        <taxon>Bacillati</taxon>
        <taxon>Bacillota</taxon>
        <taxon>Clostridia</taxon>
        <taxon>Eubacteriales</taxon>
        <taxon>Oscillospiraceae</taxon>
        <taxon>Ruminococcus</taxon>
    </lineage>
</organism>
<dbReference type="InterPro" id="IPR013325">
    <property type="entry name" value="RNA_pol_sigma_r2"/>
</dbReference>
<dbReference type="InterPro" id="IPR036388">
    <property type="entry name" value="WH-like_DNA-bd_sf"/>
</dbReference>
<evidence type="ECO:0000256" key="1">
    <source>
        <dbReference type="ARBA" id="ARBA00010641"/>
    </source>
</evidence>
<keyword evidence="4" id="KW-0238">DNA-binding</keyword>
<dbReference type="Pfam" id="PF04542">
    <property type="entry name" value="Sigma70_r2"/>
    <property type="match status" value="1"/>
</dbReference>
<dbReference type="CDD" id="cd06171">
    <property type="entry name" value="Sigma70_r4"/>
    <property type="match status" value="1"/>
</dbReference>
<feature type="domain" description="RNA polymerase sigma factor 70 region 4 type 2" evidence="7">
    <location>
        <begin position="118"/>
        <end position="170"/>
    </location>
</feature>
<evidence type="ECO:0000256" key="4">
    <source>
        <dbReference type="ARBA" id="ARBA00023125"/>
    </source>
</evidence>
<evidence type="ECO:0000259" key="7">
    <source>
        <dbReference type="Pfam" id="PF08281"/>
    </source>
</evidence>
<gene>
    <name evidence="8" type="ORF">SAMN02910265_01827</name>
</gene>
<dbReference type="SUPFAM" id="SSF88659">
    <property type="entry name" value="Sigma3 and sigma4 domains of RNA polymerase sigma factors"/>
    <property type="match status" value="1"/>
</dbReference>
<dbReference type="Proteomes" id="UP000183190">
    <property type="component" value="Unassembled WGS sequence"/>
</dbReference>
<comment type="similarity">
    <text evidence="1">Belongs to the sigma-70 factor family. ECF subfamily.</text>
</comment>
<dbReference type="InterPro" id="IPR039425">
    <property type="entry name" value="RNA_pol_sigma-70-like"/>
</dbReference>
<accession>A0A1H6JTL6</accession>
<dbReference type="GO" id="GO:0016987">
    <property type="term" value="F:sigma factor activity"/>
    <property type="evidence" value="ECO:0007669"/>
    <property type="project" value="UniProtKB-KW"/>
</dbReference>
<dbReference type="InterPro" id="IPR013324">
    <property type="entry name" value="RNA_pol_sigma_r3/r4-like"/>
</dbReference>
<dbReference type="NCBIfam" id="TIGR02937">
    <property type="entry name" value="sigma70-ECF"/>
    <property type="match status" value="1"/>
</dbReference>
<dbReference type="PANTHER" id="PTHR43133:SF8">
    <property type="entry name" value="RNA POLYMERASE SIGMA FACTOR HI_1459-RELATED"/>
    <property type="match status" value="1"/>
</dbReference>
<dbReference type="EMBL" id="FNWV01000005">
    <property type="protein sequence ID" value="SEH62420.1"/>
    <property type="molecule type" value="Genomic_DNA"/>
</dbReference>
<dbReference type="Pfam" id="PF08281">
    <property type="entry name" value="Sigma70_r4_2"/>
    <property type="match status" value="1"/>
</dbReference>
<keyword evidence="2" id="KW-0805">Transcription regulation</keyword>
<evidence type="ECO:0000256" key="3">
    <source>
        <dbReference type="ARBA" id="ARBA00023082"/>
    </source>
</evidence>
<evidence type="ECO:0000313" key="8">
    <source>
        <dbReference type="EMBL" id="SEH62420.1"/>
    </source>
</evidence>
<reference evidence="8 9" key="1">
    <citation type="submission" date="2016-10" db="EMBL/GenBank/DDBJ databases">
        <authorList>
            <person name="de Groot N.N."/>
        </authorList>
    </citation>
    <scope>NUCLEOTIDE SEQUENCE [LARGE SCALE GENOMIC DNA]</scope>
    <source>
        <strain evidence="8 9">YAD2003</strain>
    </source>
</reference>
<dbReference type="InterPro" id="IPR007627">
    <property type="entry name" value="RNA_pol_sigma70_r2"/>
</dbReference>
<name>A0A1H6JTL6_RUMFL</name>
<dbReference type="Gene3D" id="1.10.10.10">
    <property type="entry name" value="Winged helix-like DNA-binding domain superfamily/Winged helix DNA-binding domain"/>
    <property type="match status" value="1"/>
</dbReference>
<protein>
    <submittedName>
        <fullName evidence="8">RNA polymerase sigma-70 factor, ECF subfamily</fullName>
    </submittedName>
</protein>
<keyword evidence="3" id="KW-0731">Sigma factor</keyword>
<evidence type="ECO:0000259" key="6">
    <source>
        <dbReference type="Pfam" id="PF04542"/>
    </source>
</evidence>
<feature type="domain" description="RNA polymerase sigma-70 region 2" evidence="6">
    <location>
        <begin position="23"/>
        <end position="88"/>
    </location>
</feature>
<evidence type="ECO:0000313" key="9">
    <source>
        <dbReference type="Proteomes" id="UP000183190"/>
    </source>
</evidence>
<dbReference type="Gene3D" id="1.10.1740.10">
    <property type="match status" value="1"/>
</dbReference>